<evidence type="ECO:0000259" key="7">
    <source>
        <dbReference type="PROSITE" id="PS50850"/>
    </source>
</evidence>
<feature type="transmembrane region" description="Helical" evidence="6">
    <location>
        <begin position="401"/>
        <end position="420"/>
    </location>
</feature>
<dbReference type="PROSITE" id="PS50850">
    <property type="entry name" value="MFS"/>
    <property type="match status" value="1"/>
</dbReference>
<evidence type="ECO:0000256" key="2">
    <source>
        <dbReference type="ARBA" id="ARBA00022448"/>
    </source>
</evidence>
<feature type="transmembrane region" description="Helical" evidence="6">
    <location>
        <begin position="245"/>
        <end position="270"/>
    </location>
</feature>
<dbReference type="EMBL" id="BAABGJ010000009">
    <property type="protein sequence ID" value="GAA4335255.1"/>
    <property type="molecule type" value="Genomic_DNA"/>
</dbReference>
<keyword evidence="3 6" id="KW-0812">Transmembrane</keyword>
<feature type="transmembrane region" description="Helical" evidence="6">
    <location>
        <begin position="190"/>
        <end position="213"/>
    </location>
</feature>
<feature type="transmembrane region" description="Helical" evidence="6">
    <location>
        <begin position="369"/>
        <end position="395"/>
    </location>
</feature>
<feature type="transmembrane region" description="Helical" evidence="6">
    <location>
        <begin position="311"/>
        <end position="329"/>
    </location>
</feature>
<dbReference type="Pfam" id="PF11700">
    <property type="entry name" value="ATG22"/>
    <property type="match status" value="1"/>
</dbReference>
<dbReference type="SUPFAM" id="SSF103473">
    <property type="entry name" value="MFS general substrate transporter"/>
    <property type="match status" value="1"/>
</dbReference>
<evidence type="ECO:0000313" key="8">
    <source>
        <dbReference type="EMBL" id="GAA4335255.1"/>
    </source>
</evidence>
<evidence type="ECO:0000256" key="3">
    <source>
        <dbReference type="ARBA" id="ARBA00022692"/>
    </source>
</evidence>
<evidence type="ECO:0000313" key="9">
    <source>
        <dbReference type="Proteomes" id="UP001500975"/>
    </source>
</evidence>
<comment type="subcellular location">
    <subcellularLocation>
        <location evidence="1">Endomembrane system</location>
        <topology evidence="1">Multi-pass membrane protein</topology>
    </subcellularLocation>
</comment>
<keyword evidence="5 6" id="KW-0472">Membrane</keyword>
<dbReference type="PANTHER" id="PTHR23519">
    <property type="entry name" value="AUTOPHAGY-RELATED PROTEIN 22"/>
    <property type="match status" value="1"/>
</dbReference>
<dbReference type="InterPro" id="IPR036259">
    <property type="entry name" value="MFS_trans_sf"/>
</dbReference>
<feature type="transmembrane region" description="Helical" evidence="6">
    <location>
        <begin position="90"/>
        <end position="108"/>
    </location>
</feature>
<evidence type="ECO:0000256" key="1">
    <source>
        <dbReference type="ARBA" id="ARBA00004127"/>
    </source>
</evidence>
<gene>
    <name evidence="8" type="ORF">GCM10023165_11630</name>
</gene>
<dbReference type="PANTHER" id="PTHR23519:SF1">
    <property type="entry name" value="AUTOPHAGY-RELATED PROTEIN 22"/>
    <property type="match status" value="1"/>
</dbReference>
<feature type="transmembrane region" description="Helical" evidence="6">
    <location>
        <begin position="21"/>
        <end position="44"/>
    </location>
</feature>
<comment type="caution">
    <text evidence="8">The sequence shown here is derived from an EMBL/GenBank/DDBJ whole genome shotgun (WGS) entry which is preliminary data.</text>
</comment>
<feature type="transmembrane region" description="Helical" evidence="6">
    <location>
        <begin position="335"/>
        <end position="357"/>
    </location>
</feature>
<protein>
    <submittedName>
        <fullName evidence="8">MFS transporter</fullName>
    </submittedName>
</protein>
<feature type="domain" description="Major facilitator superfamily (MFS) profile" evidence="7">
    <location>
        <begin position="195"/>
        <end position="446"/>
    </location>
</feature>
<dbReference type="RefSeq" id="WP_345536500.1">
    <property type="nucleotide sequence ID" value="NZ_BAABGJ010000009.1"/>
</dbReference>
<dbReference type="InterPro" id="IPR024671">
    <property type="entry name" value="Atg22-like"/>
</dbReference>
<evidence type="ECO:0000256" key="6">
    <source>
        <dbReference type="SAM" id="Phobius"/>
    </source>
</evidence>
<feature type="transmembrane region" description="Helical" evidence="6">
    <location>
        <begin position="154"/>
        <end position="178"/>
    </location>
</feature>
<accession>A0ABP8H6Z0</accession>
<evidence type="ECO:0000256" key="5">
    <source>
        <dbReference type="ARBA" id="ARBA00023136"/>
    </source>
</evidence>
<sequence>MALFSQSALRPGVRKREVFGWAMYDFANSGYTTVVITAVFAAYFVGGIAKGAPWGAFAWTVALSVSYAIVMLSMPAIGAWADLHAAKKKVLAVVTAGCVLGTAALAFTPQAGGAAGVALAMALVVVSNTFYSYGESLTGAFLPELATAEGMGKVSGWGWAFGYVGGMLALGLCLGYVLWSQAHALPASHFVPVTMLITAAIYGAAACVTFSLLPERAIPSAPGERRSAWQQLRETFQQARAYRDFMWLLACTVCYQGGVAVAITLAAIYAEQVIGFVPSETMVLIFVLNIAAALGAFGFGYLQDRIGHRRALGGTLLAWVAVCLIAASVTTKGGFWWAASIAGLAMGSSQSAGRAMTGVLAPPRQLAEFFGLWTFATRLAGIIGPLSYGAITWMTGGNQRIAILTTAVLFVAGLLLLLPIDMRRGRAAALREEGGPQSGVEPFAAR</sequence>
<name>A0ABP8H6Z0_9BURK</name>
<proteinExistence type="predicted"/>
<organism evidence="8 9">
    <name type="scientific">Variovorax defluvii</name>
    <dbReference type="NCBI Taxonomy" id="913761"/>
    <lineage>
        <taxon>Bacteria</taxon>
        <taxon>Pseudomonadati</taxon>
        <taxon>Pseudomonadota</taxon>
        <taxon>Betaproteobacteria</taxon>
        <taxon>Burkholderiales</taxon>
        <taxon>Comamonadaceae</taxon>
        <taxon>Variovorax</taxon>
    </lineage>
</organism>
<feature type="transmembrane region" description="Helical" evidence="6">
    <location>
        <begin position="56"/>
        <end position="78"/>
    </location>
</feature>
<keyword evidence="2" id="KW-0813">Transport</keyword>
<evidence type="ECO:0000256" key="4">
    <source>
        <dbReference type="ARBA" id="ARBA00022989"/>
    </source>
</evidence>
<dbReference type="InterPro" id="IPR020846">
    <property type="entry name" value="MFS_dom"/>
</dbReference>
<keyword evidence="9" id="KW-1185">Reference proteome</keyword>
<dbReference type="Gene3D" id="1.20.1250.20">
    <property type="entry name" value="MFS general substrate transporter like domains"/>
    <property type="match status" value="1"/>
</dbReference>
<feature type="transmembrane region" description="Helical" evidence="6">
    <location>
        <begin position="282"/>
        <end position="302"/>
    </location>
</feature>
<feature type="transmembrane region" description="Helical" evidence="6">
    <location>
        <begin position="114"/>
        <end position="133"/>
    </location>
</feature>
<reference evidence="9" key="1">
    <citation type="journal article" date="2019" name="Int. J. Syst. Evol. Microbiol.">
        <title>The Global Catalogue of Microorganisms (GCM) 10K type strain sequencing project: providing services to taxonomists for standard genome sequencing and annotation.</title>
        <authorList>
            <consortium name="The Broad Institute Genomics Platform"/>
            <consortium name="The Broad Institute Genome Sequencing Center for Infectious Disease"/>
            <person name="Wu L."/>
            <person name="Ma J."/>
        </authorList>
    </citation>
    <scope>NUCLEOTIDE SEQUENCE [LARGE SCALE GENOMIC DNA]</scope>
    <source>
        <strain evidence="9">JCM 17804</strain>
    </source>
</reference>
<dbReference type="InterPro" id="IPR050495">
    <property type="entry name" value="ATG22/LtaA_families"/>
</dbReference>
<dbReference type="Proteomes" id="UP001500975">
    <property type="component" value="Unassembled WGS sequence"/>
</dbReference>
<keyword evidence="4 6" id="KW-1133">Transmembrane helix</keyword>